<feature type="compositionally biased region" description="Basic and acidic residues" evidence="1">
    <location>
        <begin position="106"/>
        <end position="117"/>
    </location>
</feature>
<feature type="region of interest" description="Disordered" evidence="1">
    <location>
        <begin position="38"/>
        <end position="216"/>
    </location>
</feature>
<proteinExistence type="predicted"/>
<dbReference type="Proteomes" id="UP000317303">
    <property type="component" value="Unassembled WGS sequence"/>
</dbReference>
<accession>A0A660CDK7</accession>
<name>A0A660CDK7_9PSEU</name>
<dbReference type="OrthoDB" id="10015488at2"/>
<dbReference type="AlphaFoldDB" id="A0A660CDK7"/>
<feature type="compositionally biased region" description="Acidic residues" evidence="1">
    <location>
        <begin position="145"/>
        <end position="158"/>
    </location>
</feature>
<evidence type="ECO:0000256" key="1">
    <source>
        <dbReference type="SAM" id="MobiDB-lite"/>
    </source>
</evidence>
<reference evidence="2 3" key="1">
    <citation type="submission" date="2019-07" db="EMBL/GenBank/DDBJ databases">
        <title>R&amp;d 2014.</title>
        <authorList>
            <person name="Klenk H.-P."/>
        </authorList>
    </citation>
    <scope>NUCLEOTIDE SEQUENCE [LARGE SCALE GENOMIC DNA]</scope>
    <source>
        <strain evidence="2 3">DSM 43194</strain>
    </source>
</reference>
<feature type="compositionally biased region" description="Basic and acidic residues" evidence="1">
    <location>
        <begin position="271"/>
        <end position="293"/>
    </location>
</feature>
<keyword evidence="3" id="KW-1185">Reference proteome</keyword>
<protein>
    <submittedName>
        <fullName evidence="2">Uncharacterized protein</fullName>
    </submittedName>
</protein>
<gene>
    <name evidence="2" type="ORF">JD82_03524</name>
</gene>
<sequence>MAAMTPMPDAGRVRRWLSRALVVSGGAVAATAIAWGASAESASAADNPIDHPIDNAFGDVSFGGSDDSAEHAKPQGGTAAGDESAGAPSKQASSDDDPSKWAGIKKAAERAFHHGQDTDGDCADGTDGTDAADVDGQDVTAPEDALAEDGSAESEDCDADHAHSGDEAAGDGASDADAAATEYGSTGEKASGAAVSKLKDAHRGAKQAWKKHVADPTREALQDLNKVLQVLPGLGEHVDSPGFDMPWHATPDLDALPAPGEAPAGAEDDDHAGQRHGEHDADARAPGAHRDHATVSTSDDGDLRMSGAERAGHGDLGTTGADADQISDEPTHPVGPEKNTPAPAPMPTQSSHVTGAHADAPTGAVLAAADPFAASAVGAAVRPGHSLSSMSPGSQPGVTPD</sequence>
<feature type="compositionally biased region" description="Low complexity" evidence="1">
    <location>
        <begin position="252"/>
        <end position="265"/>
    </location>
</feature>
<feature type="region of interest" description="Disordered" evidence="1">
    <location>
        <begin position="234"/>
        <end position="359"/>
    </location>
</feature>
<dbReference type="EMBL" id="VLJV01000001">
    <property type="protein sequence ID" value="TWH21658.1"/>
    <property type="molecule type" value="Genomic_DNA"/>
</dbReference>
<dbReference type="RefSeq" id="WP_030530243.1">
    <property type="nucleotide sequence ID" value="NZ_JOIJ01000001.1"/>
</dbReference>
<organism evidence="2 3">
    <name type="scientific">Prauserella rugosa</name>
    <dbReference type="NCBI Taxonomy" id="43354"/>
    <lineage>
        <taxon>Bacteria</taxon>
        <taxon>Bacillati</taxon>
        <taxon>Actinomycetota</taxon>
        <taxon>Actinomycetes</taxon>
        <taxon>Pseudonocardiales</taxon>
        <taxon>Pseudonocardiaceae</taxon>
        <taxon>Prauserella</taxon>
    </lineage>
</organism>
<feature type="compositionally biased region" description="Polar residues" evidence="1">
    <location>
        <begin position="386"/>
        <end position="401"/>
    </location>
</feature>
<evidence type="ECO:0000313" key="3">
    <source>
        <dbReference type="Proteomes" id="UP000317303"/>
    </source>
</evidence>
<comment type="caution">
    <text evidence="2">The sequence shown here is derived from an EMBL/GenBank/DDBJ whole genome shotgun (WGS) entry which is preliminary data.</text>
</comment>
<feature type="region of interest" description="Disordered" evidence="1">
    <location>
        <begin position="382"/>
        <end position="401"/>
    </location>
</feature>
<feature type="compositionally biased region" description="Low complexity" evidence="1">
    <location>
        <begin position="170"/>
        <end position="180"/>
    </location>
</feature>
<evidence type="ECO:0000313" key="2">
    <source>
        <dbReference type="EMBL" id="TWH21658.1"/>
    </source>
</evidence>